<sequence>MNLEILTAFAAFAFVSAATPGPNNLLLLGSGLRVGLWRTMPFVVGINFGFSVLLVSVGYGLGQLFERFPAAQLSLKVVGTGYFLYLAATLLRSGKTERKAHHRDLGFWSGAVFQVVNPKAWLMCITAVSLFLPDGWSAVTIAAMVATFVLLGLPANIAWAGVGQSLRALVSDERHMRVFNSVMAVLLVLSIVPVWIS</sequence>
<gene>
    <name evidence="7" type="ORF">E2L08_16470</name>
</gene>
<dbReference type="GO" id="GO:0015171">
    <property type="term" value="F:amino acid transmembrane transporter activity"/>
    <property type="evidence" value="ECO:0007669"/>
    <property type="project" value="TreeGrafter"/>
</dbReference>
<dbReference type="Proteomes" id="UP000295701">
    <property type="component" value="Unassembled WGS sequence"/>
</dbReference>
<evidence type="ECO:0000256" key="4">
    <source>
        <dbReference type="ARBA" id="ARBA00022989"/>
    </source>
</evidence>
<evidence type="ECO:0000313" key="7">
    <source>
        <dbReference type="EMBL" id="TDL74149.1"/>
    </source>
</evidence>
<accession>A0A4V3B8B4</accession>
<dbReference type="PANTHER" id="PTHR30086:SF20">
    <property type="entry name" value="ARGININE EXPORTER PROTEIN ARGO-RELATED"/>
    <property type="match status" value="1"/>
</dbReference>
<name>A0A4V3B8B4_9RHOB</name>
<evidence type="ECO:0000256" key="5">
    <source>
        <dbReference type="ARBA" id="ARBA00023136"/>
    </source>
</evidence>
<protein>
    <submittedName>
        <fullName evidence="7">LysE family translocator</fullName>
    </submittedName>
</protein>
<dbReference type="RefSeq" id="WP_133398183.1">
    <property type="nucleotide sequence ID" value="NZ_SNAA01000033.1"/>
</dbReference>
<evidence type="ECO:0000256" key="6">
    <source>
        <dbReference type="SAM" id="Phobius"/>
    </source>
</evidence>
<feature type="transmembrane region" description="Helical" evidence="6">
    <location>
        <begin position="73"/>
        <end position="91"/>
    </location>
</feature>
<keyword evidence="3 6" id="KW-0812">Transmembrane</keyword>
<evidence type="ECO:0000313" key="8">
    <source>
        <dbReference type="Proteomes" id="UP000295701"/>
    </source>
</evidence>
<dbReference type="Pfam" id="PF01810">
    <property type="entry name" value="LysE"/>
    <property type="match status" value="1"/>
</dbReference>
<dbReference type="AlphaFoldDB" id="A0A4V3B8B4"/>
<dbReference type="EMBL" id="SNAA01000033">
    <property type="protein sequence ID" value="TDL74149.1"/>
    <property type="molecule type" value="Genomic_DNA"/>
</dbReference>
<feature type="transmembrane region" description="Helical" evidence="6">
    <location>
        <begin position="139"/>
        <end position="158"/>
    </location>
</feature>
<dbReference type="GO" id="GO:0033228">
    <property type="term" value="P:cysteine export across plasma membrane"/>
    <property type="evidence" value="ECO:0007669"/>
    <property type="project" value="TreeGrafter"/>
</dbReference>
<dbReference type="InterPro" id="IPR001123">
    <property type="entry name" value="LeuE-type"/>
</dbReference>
<feature type="transmembrane region" description="Helical" evidence="6">
    <location>
        <begin position="41"/>
        <end position="61"/>
    </location>
</feature>
<dbReference type="OrthoDB" id="9812084at2"/>
<keyword evidence="8" id="KW-1185">Reference proteome</keyword>
<organism evidence="7 8">
    <name type="scientific">Palleronia sediminis</name>
    <dbReference type="NCBI Taxonomy" id="2547833"/>
    <lineage>
        <taxon>Bacteria</taxon>
        <taxon>Pseudomonadati</taxon>
        <taxon>Pseudomonadota</taxon>
        <taxon>Alphaproteobacteria</taxon>
        <taxon>Rhodobacterales</taxon>
        <taxon>Roseobacteraceae</taxon>
        <taxon>Palleronia</taxon>
    </lineage>
</organism>
<keyword evidence="4 6" id="KW-1133">Transmembrane helix</keyword>
<dbReference type="GO" id="GO:0005886">
    <property type="term" value="C:plasma membrane"/>
    <property type="evidence" value="ECO:0007669"/>
    <property type="project" value="UniProtKB-SubCell"/>
</dbReference>
<evidence type="ECO:0000256" key="3">
    <source>
        <dbReference type="ARBA" id="ARBA00022692"/>
    </source>
</evidence>
<feature type="transmembrane region" description="Helical" evidence="6">
    <location>
        <begin position="178"/>
        <end position="196"/>
    </location>
</feature>
<evidence type="ECO:0000256" key="2">
    <source>
        <dbReference type="ARBA" id="ARBA00022475"/>
    </source>
</evidence>
<reference evidence="7 8" key="1">
    <citation type="submission" date="2019-03" db="EMBL/GenBank/DDBJ databases">
        <title>Primorskyibacter sp. SS33 isolated from sediments.</title>
        <authorList>
            <person name="Xunke S."/>
        </authorList>
    </citation>
    <scope>NUCLEOTIDE SEQUENCE [LARGE SCALE GENOMIC DNA]</scope>
    <source>
        <strain evidence="7 8">SS33</strain>
    </source>
</reference>
<keyword evidence="5 6" id="KW-0472">Membrane</keyword>
<comment type="caution">
    <text evidence="7">The sequence shown here is derived from an EMBL/GenBank/DDBJ whole genome shotgun (WGS) entry which is preliminary data.</text>
</comment>
<proteinExistence type="predicted"/>
<dbReference type="PANTHER" id="PTHR30086">
    <property type="entry name" value="ARGININE EXPORTER PROTEIN ARGO"/>
    <property type="match status" value="1"/>
</dbReference>
<feature type="transmembrane region" description="Helical" evidence="6">
    <location>
        <begin position="111"/>
        <end position="132"/>
    </location>
</feature>
<evidence type="ECO:0000256" key="1">
    <source>
        <dbReference type="ARBA" id="ARBA00004651"/>
    </source>
</evidence>
<keyword evidence="2" id="KW-1003">Cell membrane</keyword>
<comment type="subcellular location">
    <subcellularLocation>
        <location evidence="1">Cell membrane</location>
        <topology evidence="1">Multi-pass membrane protein</topology>
    </subcellularLocation>
</comment>